<comment type="similarity">
    <text evidence="2">Belongs to the ABC-4 integral membrane protein family. LolC/E subfamily.</text>
</comment>
<accession>A0A929RVT0</accession>
<dbReference type="Pfam" id="PF02687">
    <property type="entry name" value="FtsX"/>
    <property type="match status" value="1"/>
</dbReference>
<reference evidence="10" key="1">
    <citation type="submission" date="2020-04" db="EMBL/GenBank/DDBJ databases">
        <title>Deep metagenomics examines the oral microbiome during advanced dental caries in children, revealing novel taxa and co-occurrences with host molecules.</title>
        <authorList>
            <person name="Baker J.L."/>
            <person name="Morton J.T."/>
            <person name="Dinis M."/>
            <person name="Alvarez R."/>
            <person name="Tran N.C."/>
            <person name="Knight R."/>
            <person name="Edlund A."/>
        </authorList>
    </citation>
    <scope>NUCLEOTIDE SEQUENCE</scope>
    <source>
        <strain evidence="10">JCVI_34_bin.1</strain>
    </source>
</reference>
<dbReference type="Proteomes" id="UP000704068">
    <property type="component" value="Unassembled WGS sequence"/>
</dbReference>
<proteinExistence type="inferred from homology"/>
<evidence type="ECO:0000256" key="4">
    <source>
        <dbReference type="ARBA" id="ARBA00022692"/>
    </source>
</evidence>
<evidence type="ECO:0000256" key="7">
    <source>
        <dbReference type="SAM" id="Phobius"/>
    </source>
</evidence>
<dbReference type="InterPro" id="IPR003838">
    <property type="entry name" value="ABC3_permease_C"/>
</dbReference>
<evidence type="ECO:0000256" key="3">
    <source>
        <dbReference type="ARBA" id="ARBA00022475"/>
    </source>
</evidence>
<feature type="transmembrane region" description="Helical" evidence="7">
    <location>
        <begin position="284"/>
        <end position="308"/>
    </location>
</feature>
<dbReference type="Pfam" id="PF12704">
    <property type="entry name" value="MacB_PCD"/>
    <property type="match status" value="1"/>
</dbReference>
<feature type="domain" description="ABC3 transporter permease C-terminal" evidence="8">
    <location>
        <begin position="286"/>
        <end position="411"/>
    </location>
</feature>
<feature type="transmembrane region" description="Helical" evidence="7">
    <location>
        <begin position="27"/>
        <end position="52"/>
    </location>
</feature>
<dbReference type="PANTHER" id="PTHR30489">
    <property type="entry name" value="LIPOPROTEIN-RELEASING SYSTEM TRANSMEMBRANE PROTEIN LOLE"/>
    <property type="match status" value="1"/>
</dbReference>
<protein>
    <submittedName>
        <fullName evidence="10">ABC transporter permease</fullName>
    </submittedName>
</protein>
<feature type="transmembrane region" description="Helical" evidence="7">
    <location>
        <begin position="381"/>
        <end position="406"/>
    </location>
</feature>
<evidence type="ECO:0000259" key="8">
    <source>
        <dbReference type="Pfam" id="PF02687"/>
    </source>
</evidence>
<evidence type="ECO:0000313" key="10">
    <source>
        <dbReference type="EMBL" id="MBF0970187.1"/>
    </source>
</evidence>
<dbReference type="PANTHER" id="PTHR30489:SF0">
    <property type="entry name" value="LIPOPROTEIN-RELEASING SYSTEM TRANSMEMBRANE PROTEIN LOLE"/>
    <property type="match status" value="1"/>
</dbReference>
<dbReference type="InterPro" id="IPR051447">
    <property type="entry name" value="Lipoprotein-release_system"/>
</dbReference>
<keyword evidence="5 7" id="KW-1133">Transmembrane helix</keyword>
<dbReference type="EMBL" id="JABZGR010000008">
    <property type="protein sequence ID" value="MBF0970187.1"/>
    <property type="molecule type" value="Genomic_DNA"/>
</dbReference>
<name>A0A929RVT0_9BACT</name>
<evidence type="ECO:0000259" key="9">
    <source>
        <dbReference type="Pfam" id="PF12704"/>
    </source>
</evidence>
<comment type="caution">
    <text evidence="10">The sequence shown here is derived from an EMBL/GenBank/DDBJ whole genome shotgun (WGS) entry which is preliminary data.</text>
</comment>
<dbReference type="GO" id="GO:0044874">
    <property type="term" value="P:lipoprotein localization to outer membrane"/>
    <property type="evidence" value="ECO:0007669"/>
    <property type="project" value="TreeGrafter"/>
</dbReference>
<keyword evidence="3" id="KW-1003">Cell membrane</keyword>
<gene>
    <name evidence="10" type="ORF">HXK21_04000</name>
</gene>
<evidence type="ECO:0000256" key="2">
    <source>
        <dbReference type="ARBA" id="ARBA00005236"/>
    </source>
</evidence>
<dbReference type="AlphaFoldDB" id="A0A929RVT0"/>
<dbReference type="GO" id="GO:0098797">
    <property type="term" value="C:plasma membrane protein complex"/>
    <property type="evidence" value="ECO:0007669"/>
    <property type="project" value="TreeGrafter"/>
</dbReference>
<evidence type="ECO:0000256" key="5">
    <source>
        <dbReference type="ARBA" id="ARBA00022989"/>
    </source>
</evidence>
<keyword evidence="6 7" id="KW-0472">Membrane</keyword>
<evidence type="ECO:0000256" key="6">
    <source>
        <dbReference type="ARBA" id="ARBA00023136"/>
    </source>
</evidence>
<evidence type="ECO:0000256" key="1">
    <source>
        <dbReference type="ARBA" id="ARBA00004651"/>
    </source>
</evidence>
<dbReference type="RefSeq" id="WP_303763448.1">
    <property type="nucleotide sequence ID" value="NZ_JABZGR010000008.1"/>
</dbReference>
<keyword evidence="4 7" id="KW-0812">Transmembrane</keyword>
<sequence length="418" mass="46559">MNLSLFLAKRFFSAGDRQQKNRASTPAIIVATSGIAVGLAVMIVSVCVVLGFKSEISYRLTGFGSHLEVFDTNALASPESYPVVTEGDIVRQLQQMPEIAHLQRFSEKQGILKTTNDFQAVVLKGLGEDYDISFLKHCLIAGRLPKFSATKSTNEIAISRTQSDLLNLHVGDLVYAYFFENTIKMRRFKIVGIYNTNMKQFDRSFALTGKAVVNRLNGWQPDQSSGLELRVKDFSTLDQAAQRVGRLVNGRKDKYGASYALMSIKENPRTASVFNWLTLLDVNIWVILVLVTLVAGFSMVSGLLILILERTSTIGLLKALGSSNTRIRNTFLYYAAFIILRGLVIGNVIGLALVLLQQHFGWVQLNPETYYVSTVPISLNWWYILLLNISTFIITLAALVVPSFIISRIQPAKAIKFD</sequence>
<organism evidence="10 11">
    <name type="scientific">Alloprevotella tannerae</name>
    <dbReference type="NCBI Taxonomy" id="76122"/>
    <lineage>
        <taxon>Bacteria</taxon>
        <taxon>Pseudomonadati</taxon>
        <taxon>Bacteroidota</taxon>
        <taxon>Bacteroidia</taxon>
        <taxon>Bacteroidales</taxon>
        <taxon>Prevotellaceae</taxon>
        <taxon>Alloprevotella</taxon>
    </lineage>
</organism>
<feature type="domain" description="MacB-like periplasmic core" evidence="9">
    <location>
        <begin position="30"/>
        <end position="245"/>
    </location>
</feature>
<evidence type="ECO:0000313" key="11">
    <source>
        <dbReference type="Proteomes" id="UP000704068"/>
    </source>
</evidence>
<comment type="subcellular location">
    <subcellularLocation>
        <location evidence="1">Cell membrane</location>
        <topology evidence="1">Multi-pass membrane protein</topology>
    </subcellularLocation>
</comment>
<feature type="transmembrane region" description="Helical" evidence="7">
    <location>
        <begin position="331"/>
        <end position="356"/>
    </location>
</feature>
<dbReference type="InterPro" id="IPR025857">
    <property type="entry name" value="MacB_PCD"/>
</dbReference>